<organism evidence="7 8">
    <name type="scientific">Hyphomonas hirschiana VP5</name>
    <dbReference type="NCBI Taxonomy" id="1280951"/>
    <lineage>
        <taxon>Bacteria</taxon>
        <taxon>Pseudomonadati</taxon>
        <taxon>Pseudomonadota</taxon>
        <taxon>Alphaproteobacteria</taxon>
        <taxon>Hyphomonadales</taxon>
        <taxon>Hyphomonadaceae</taxon>
        <taxon>Hyphomonas</taxon>
    </lineage>
</organism>
<name>A0A059FX16_9PROT</name>
<keyword evidence="8" id="KW-1185">Reference proteome</keyword>
<feature type="signal peptide" evidence="5">
    <location>
        <begin position="1"/>
        <end position="19"/>
    </location>
</feature>
<dbReference type="GO" id="GO:0046872">
    <property type="term" value="F:metal ion binding"/>
    <property type="evidence" value="ECO:0007669"/>
    <property type="project" value="UniProtKB-KW"/>
</dbReference>
<keyword evidence="3 4" id="KW-0408">Iron</keyword>
<dbReference type="Gene3D" id="1.10.760.10">
    <property type="entry name" value="Cytochrome c-like domain"/>
    <property type="match status" value="1"/>
</dbReference>
<dbReference type="PATRIC" id="fig|1280951.3.peg.1278"/>
<gene>
    <name evidence="7" type="ORF">HHI_06329</name>
</gene>
<evidence type="ECO:0000256" key="4">
    <source>
        <dbReference type="PROSITE-ProRule" id="PRU00433"/>
    </source>
</evidence>
<feature type="chain" id="PRO_5001573439" evidence="5">
    <location>
        <begin position="20"/>
        <end position="113"/>
    </location>
</feature>
<feature type="domain" description="Cytochrome c" evidence="6">
    <location>
        <begin position="37"/>
        <end position="111"/>
    </location>
</feature>
<dbReference type="GO" id="GO:0020037">
    <property type="term" value="F:heme binding"/>
    <property type="evidence" value="ECO:0007669"/>
    <property type="project" value="InterPro"/>
</dbReference>
<dbReference type="Proteomes" id="UP000025061">
    <property type="component" value="Unassembled WGS sequence"/>
</dbReference>
<dbReference type="PROSITE" id="PS51257">
    <property type="entry name" value="PROKAR_LIPOPROTEIN"/>
    <property type="match status" value="1"/>
</dbReference>
<dbReference type="GO" id="GO:0009055">
    <property type="term" value="F:electron transfer activity"/>
    <property type="evidence" value="ECO:0007669"/>
    <property type="project" value="InterPro"/>
</dbReference>
<sequence>MGRIRLPALAIAFLLPVIAACGTAPTAPVETPAATEADMSLGAALALSCSGCHSPAGGAITNLEGRTADNIRQALLVYYQDPDGTTVMHRMIRGYSEADIEAISAYLGEEATE</sequence>
<dbReference type="OrthoDB" id="9805828at2"/>
<dbReference type="EMBL" id="ARYI01000004">
    <property type="protein sequence ID" value="KCZ95265.1"/>
    <property type="molecule type" value="Genomic_DNA"/>
</dbReference>
<dbReference type="PROSITE" id="PS51007">
    <property type="entry name" value="CYTC"/>
    <property type="match status" value="1"/>
</dbReference>
<protein>
    <submittedName>
        <fullName evidence="7">Putative sulfide dehydrogenase, cytochrome subunit</fullName>
    </submittedName>
</protein>
<evidence type="ECO:0000313" key="8">
    <source>
        <dbReference type="Proteomes" id="UP000025061"/>
    </source>
</evidence>
<dbReference type="InterPro" id="IPR036909">
    <property type="entry name" value="Cyt_c-like_dom_sf"/>
</dbReference>
<comment type="caution">
    <text evidence="7">The sequence shown here is derived from an EMBL/GenBank/DDBJ whole genome shotgun (WGS) entry which is preliminary data.</text>
</comment>
<evidence type="ECO:0000256" key="1">
    <source>
        <dbReference type="ARBA" id="ARBA00022617"/>
    </source>
</evidence>
<evidence type="ECO:0000256" key="2">
    <source>
        <dbReference type="ARBA" id="ARBA00022723"/>
    </source>
</evidence>
<keyword evidence="2 4" id="KW-0479">Metal-binding</keyword>
<keyword evidence="5" id="KW-0732">Signal</keyword>
<evidence type="ECO:0000259" key="6">
    <source>
        <dbReference type="PROSITE" id="PS51007"/>
    </source>
</evidence>
<keyword evidence="1 4" id="KW-0349">Heme</keyword>
<accession>A0A059FX16</accession>
<proteinExistence type="predicted"/>
<dbReference type="AlphaFoldDB" id="A0A059FX16"/>
<evidence type="ECO:0000256" key="3">
    <source>
        <dbReference type="ARBA" id="ARBA00023004"/>
    </source>
</evidence>
<dbReference type="InterPro" id="IPR009056">
    <property type="entry name" value="Cyt_c-like_dom"/>
</dbReference>
<reference evidence="7 8" key="1">
    <citation type="submission" date="2013-04" db="EMBL/GenBank/DDBJ databases">
        <title>Hyphomonas hirschiana VP5 Genome Sequencing.</title>
        <authorList>
            <person name="Lai Q."/>
            <person name="Shao Z."/>
        </authorList>
    </citation>
    <scope>NUCLEOTIDE SEQUENCE [LARGE SCALE GENOMIC DNA]</scope>
    <source>
        <strain evidence="7 8">VP5</strain>
    </source>
</reference>
<dbReference type="RefSeq" id="WP_011647474.1">
    <property type="nucleotide sequence ID" value="NZ_ARYI01000004.1"/>
</dbReference>
<evidence type="ECO:0000313" key="7">
    <source>
        <dbReference type="EMBL" id="KCZ95265.1"/>
    </source>
</evidence>
<evidence type="ECO:0000256" key="5">
    <source>
        <dbReference type="SAM" id="SignalP"/>
    </source>
</evidence>
<dbReference type="SUPFAM" id="SSF46626">
    <property type="entry name" value="Cytochrome c"/>
    <property type="match status" value="1"/>
</dbReference>